<organism evidence="7 8">
    <name type="scientific">Gemmobacter lanyuensis</name>
    <dbReference type="NCBI Taxonomy" id="1054497"/>
    <lineage>
        <taxon>Bacteria</taxon>
        <taxon>Pseudomonadati</taxon>
        <taxon>Pseudomonadota</taxon>
        <taxon>Alphaproteobacteria</taxon>
        <taxon>Rhodobacterales</taxon>
        <taxon>Paracoccaceae</taxon>
        <taxon>Gemmobacter</taxon>
    </lineage>
</organism>
<dbReference type="Proteomes" id="UP000628984">
    <property type="component" value="Unassembled WGS sequence"/>
</dbReference>
<proteinExistence type="inferred from homology"/>
<comment type="similarity">
    <text evidence="2 6">Belongs to the transposase mutator family.</text>
</comment>
<dbReference type="InterPro" id="IPR001207">
    <property type="entry name" value="Transposase_mutator"/>
</dbReference>
<reference evidence="7" key="1">
    <citation type="journal article" date="2014" name="Int. J. Syst. Evol. Microbiol.">
        <title>Complete genome sequence of Corynebacterium casei LMG S-19264T (=DSM 44701T), isolated from a smear-ripened cheese.</title>
        <authorList>
            <consortium name="US DOE Joint Genome Institute (JGI-PGF)"/>
            <person name="Walter F."/>
            <person name="Albersmeier A."/>
            <person name="Kalinowski J."/>
            <person name="Ruckert C."/>
        </authorList>
    </citation>
    <scope>NUCLEOTIDE SEQUENCE</scope>
    <source>
        <strain evidence="7">KCTC 23714</strain>
    </source>
</reference>
<keyword evidence="6" id="KW-0814">Transposable element</keyword>
<keyword evidence="5 6" id="KW-0233">DNA recombination</keyword>
<dbReference type="PANTHER" id="PTHR33217">
    <property type="entry name" value="TRANSPOSASE FOR INSERTION SEQUENCE ELEMENT IS1081"/>
    <property type="match status" value="1"/>
</dbReference>
<comment type="caution">
    <text evidence="7">The sequence shown here is derived from an EMBL/GenBank/DDBJ whole genome shotgun (WGS) entry which is preliminary data.</text>
</comment>
<keyword evidence="3 6" id="KW-0815">Transposition</keyword>
<dbReference type="Pfam" id="PF00872">
    <property type="entry name" value="Transposase_mut"/>
    <property type="match status" value="1"/>
</dbReference>
<dbReference type="EMBL" id="BMYQ01000023">
    <property type="protein sequence ID" value="GGW46201.1"/>
    <property type="molecule type" value="Genomic_DNA"/>
</dbReference>
<name>A0A918J6Y5_9RHOB</name>
<keyword evidence="4 6" id="KW-0238">DNA-binding</keyword>
<dbReference type="GO" id="GO:0004803">
    <property type="term" value="F:transposase activity"/>
    <property type="evidence" value="ECO:0007669"/>
    <property type="project" value="UniProtKB-UniRule"/>
</dbReference>
<evidence type="ECO:0000256" key="2">
    <source>
        <dbReference type="ARBA" id="ARBA00010961"/>
    </source>
</evidence>
<evidence type="ECO:0000313" key="8">
    <source>
        <dbReference type="Proteomes" id="UP000628984"/>
    </source>
</evidence>
<dbReference type="GO" id="GO:0006313">
    <property type="term" value="P:DNA transposition"/>
    <property type="evidence" value="ECO:0007669"/>
    <property type="project" value="UniProtKB-UniRule"/>
</dbReference>
<keyword evidence="8" id="KW-1185">Reference proteome</keyword>
<evidence type="ECO:0000256" key="5">
    <source>
        <dbReference type="ARBA" id="ARBA00023172"/>
    </source>
</evidence>
<reference evidence="7" key="2">
    <citation type="submission" date="2020-09" db="EMBL/GenBank/DDBJ databases">
        <authorList>
            <person name="Sun Q."/>
            <person name="Kim S."/>
        </authorList>
    </citation>
    <scope>NUCLEOTIDE SEQUENCE</scope>
    <source>
        <strain evidence="7">KCTC 23714</strain>
    </source>
</reference>
<evidence type="ECO:0000256" key="3">
    <source>
        <dbReference type="ARBA" id="ARBA00022578"/>
    </source>
</evidence>
<evidence type="ECO:0000256" key="4">
    <source>
        <dbReference type="ARBA" id="ARBA00023125"/>
    </source>
</evidence>
<evidence type="ECO:0000256" key="6">
    <source>
        <dbReference type="RuleBase" id="RU365089"/>
    </source>
</evidence>
<protein>
    <recommendedName>
        <fullName evidence="6">Mutator family transposase</fullName>
    </recommendedName>
</protein>
<dbReference type="GO" id="GO:0003677">
    <property type="term" value="F:DNA binding"/>
    <property type="evidence" value="ECO:0007669"/>
    <property type="project" value="UniProtKB-UniRule"/>
</dbReference>
<dbReference type="PANTHER" id="PTHR33217:SF7">
    <property type="entry name" value="TRANSPOSASE FOR INSERTION SEQUENCE ELEMENT IS1081"/>
    <property type="match status" value="1"/>
</dbReference>
<evidence type="ECO:0000313" key="7">
    <source>
        <dbReference type="EMBL" id="GGW46201.1"/>
    </source>
</evidence>
<evidence type="ECO:0000256" key="1">
    <source>
        <dbReference type="ARBA" id="ARBA00002190"/>
    </source>
</evidence>
<dbReference type="AlphaFoldDB" id="A0A918J6Y5"/>
<gene>
    <name evidence="7" type="ORF">GCM10011452_37760</name>
</gene>
<accession>A0A918J6Y5</accession>
<comment type="function">
    <text evidence="1 6">Required for the transposition of the insertion element.</text>
</comment>
<sequence length="122" mass="13837">MTTDMMNLRDLVEKTPDADLLREMIGFAAERLMELEVGAATGAVYGEKDPARLAQRNGYRDRDWETRAGTVELRIPRLRKGSYFPGFLEPRRMAEKALTAVIQEAYVQGISTRSGARHRRHG</sequence>